<comment type="subcellular location">
    <subcellularLocation>
        <location evidence="1 13">Nucleus</location>
    </subcellularLocation>
</comment>
<evidence type="ECO:0000313" key="17">
    <source>
        <dbReference type="EMBL" id="CAA7028047.1"/>
    </source>
</evidence>
<feature type="region of interest" description="Disordered" evidence="14">
    <location>
        <begin position="564"/>
        <end position="688"/>
    </location>
</feature>
<feature type="compositionally biased region" description="Pro residues" evidence="14">
    <location>
        <begin position="611"/>
        <end position="620"/>
    </location>
</feature>
<dbReference type="InterPro" id="IPR035979">
    <property type="entry name" value="RBD_domain_sf"/>
</dbReference>
<dbReference type="InterPro" id="IPR036612">
    <property type="entry name" value="KH_dom_type_1_sf"/>
</dbReference>
<dbReference type="InterPro" id="IPR055256">
    <property type="entry name" value="KH_1_KHDC4/BBP-like"/>
</dbReference>
<feature type="compositionally biased region" description="Low complexity" evidence="14">
    <location>
        <begin position="581"/>
        <end position="610"/>
    </location>
</feature>
<evidence type="ECO:0000256" key="13">
    <source>
        <dbReference type="RuleBase" id="RU367126"/>
    </source>
</evidence>
<keyword evidence="9 13" id="KW-0508">mRNA splicing</keyword>
<evidence type="ECO:0000256" key="10">
    <source>
        <dbReference type="ARBA" id="ARBA00023242"/>
    </source>
</evidence>
<evidence type="ECO:0000259" key="15">
    <source>
        <dbReference type="PROSITE" id="PS50102"/>
    </source>
</evidence>
<dbReference type="SMART" id="SM00343">
    <property type="entry name" value="ZnF_C2HC"/>
    <property type="match status" value="2"/>
</dbReference>
<dbReference type="Gene3D" id="3.30.1370.10">
    <property type="entry name" value="K Homology domain, type 1"/>
    <property type="match status" value="1"/>
</dbReference>
<keyword evidence="13" id="KW-0747">Spliceosome</keyword>
<dbReference type="AlphaFoldDB" id="A0A6D2ISL3"/>
<evidence type="ECO:0000256" key="12">
    <source>
        <dbReference type="PROSITE-ProRule" id="PRU00176"/>
    </source>
</evidence>
<comment type="caution">
    <text evidence="17">The sequence shown here is derived from an EMBL/GenBank/DDBJ whole genome shotgun (WGS) entry which is preliminary data.</text>
</comment>
<dbReference type="InterPro" id="IPR036875">
    <property type="entry name" value="Znf_CCHC_sf"/>
</dbReference>
<dbReference type="PROSITE" id="PS50158">
    <property type="entry name" value="ZF_CCHC"/>
    <property type="match status" value="1"/>
</dbReference>
<dbReference type="GO" id="GO:0010629">
    <property type="term" value="P:negative regulation of gene expression"/>
    <property type="evidence" value="ECO:0007669"/>
    <property type="project" value="UniProtKB-ARBA"/>
</dbReference>
<dbReference type="InterPro" id="IPR000504">
    <property type="entry name" value="RRM_dom"/>
</dbReference>
<evidence type="ECO:0000256" key="6">
    <source>
        <dbReference type="ARBA" id="ARBA00022771"/>
    </source>
</evidence>
<dbReference type="GO" id="GO:0009967">
    <property type="term" value="P:positive regulation of signal transduction"/>
    <property type="evidence" value="ECO:0007669"/>
    <property type="project" value="UniProtKB-ARBA"/>
</dbReference>
<feature type="compositionally biased region" description="Polar residues" evidence="14">
    <location>
        <begin position="38"/>
        <end position="62"/>
    </location>
</feature>
<dbReference type="GO" id="GO:0045131">
    <property type="term" value="F:pre-mRNA branch point binding"/>
    <property type="evidence" value="ECO:0007669"/>
    <property type="project" value="UniProtKB-UniRule"/>
</dbReference>
<keyword evidence="5" id="KW-0677">Repeat</keyword>
<dbReference type="Pfam" id="PF16275">
    <property type="entry name" value="SF1-HH"/>
    <property type="match status" value="1"/>
</dbReference>
<feature type="compositionally biased region" description="Polar residues" evidence="14">
    <location>
        <begin position="506"/>
        <end position="524"/>
    </location>
</feature>
<feature type="compositionally biased region" description="Polar residues" evidence="14">
    <location>
        <begin position="388"/>
        <end position="403"/>
    </location>
</feature>
<protein>
    <recommendedName>
        <fullName evidence="13">Branchpoint-bridging protein</fullName>
    </recommendedName>
</protein>
<keyword evidence="8 12" id="KW-0694">RNA-binding</keyword>
<dbReference type="SMART" id="SM00322">
    <property type="entry name" value="KH"/>
    <property type="match status" value="1"/>
</dbReference>
<dbReference type="FunFam" id="3.30.70.330:FF:000383">
    <property type="entry name" value="Sex lethal, isoform D"/>
    <property type="match status" value="1"/>
</dbReference>
<dbReference type="FunFam" id="3.30.1370.10:FF:000047">
    <property type="entry name" value="splicing factor-like protein 1"/>
    <property type="match status" value="1"/>
</dbReference>
<dbReference type="GO" id="GO:0000398">
    <property type="term" value="P:mRNA splicing, via spliceosome"/>
    <property type="evidence" value="ECO:0007669"/>
    <property type="project" value="UniProtKB-UniRule"/>
</dbReference>
<dbReference type="Pfam" id="PF22675">
    <property type="entry name" value="KH-I_KHDC4-BBP"/>
    <property type="match status" value="1"/>
</dbReference>
<keyword evidence="4 13" id="KW-0479">Metal-binding</keyword>
<dbReference type="SUPFAM" id="SSF57756">
    <property type="entry name" value="Retrovirus zinc finger-like domains"/>
    <property type="match status" value="1"/>
</dbReference>
<feature type="compositionally biased region" description="Pro residues" evidence="14">
    <location>
        <begin position="531"/>
        <end position="543"/>
    </location>
</feature>
<dbReference type="Pfam" id="PF00076">
    <property type="entry name" value="RRM_1"/>
    <property type="match status" value="1"/>
</dbReference>
<evidence type="ECO:0000256" key="14">
    <source>
        <dbReference type="SAM" id="MobiDB-lite"/>
    </source>
</evidence>
<organism evidence="17 18">
    <name type="scientific">Microthlaspi erraticum</name>
    <dbReference type="NCBI Taxonomy" id="1685480"/>
    <lineage>
        <taxon>Eukaryota</taxon>
        <taxon>Viridiplantae</taxon>
        <taxon>Streptophyta</taxon>
        <taxon>Embryophyta</taxon>
        <taxon>Tracheophyta</taxon>
        <taxon>Spermatophyta</taxon>
        <taxon>Magnoliopsida</taxon>
        <taxon>eudicotyledons</taxon>
        <taxon>Gunneridae</taxon>
        <taxon>Pentapetalae</taxon>
        <taxon>rosids</taxon>
        <taxon>malvids</taxon>
        <taxon>Brassicales</taxon>
        <taxon>Brassicaceae</taxon>
        <taxon>Coluteocarpeae</taxon>
        <taxon>Microthlaspi</taxon>
    </lineage>
</organism>
<evidence type="ECO:0000256" key="7">
    <source>
        <dbReference type="ARBA" id="ARBA00022833"/>
    </source>
</evidence>
<feature type="compositionally biased region" description="Basic and acidic residues" evidence="14">
    <location>
        <begin position="136"/>
        <end position="146"/>
    </location>
</feature>
<feature type="domain" description="RRM" evidence="15">
    <location>
        <begin position="423"/>
        <end position="501"/>
    </location>
</feature>
<feature type="compositionally biased region" description="Low complexity" evidence="14">
    <location>
        <begin position="378"/>
        <end position="387"/>
    </location>
</feature>
<dbReference type="SUPFAM" id="SSF54791">
    <property type="entry name" value="Eukaryotic type KH-domain (KH-domain type I)"/>
    <property type="match status" value="1"/>
</dbReference>
<feature type="compositionally biased region" description="Basic and acidic residues" evidence="14">
    <location>
        <begin position="84"/>
        <end position="99"/>
    </location>
</feature>
<dbReference type="PANTHER" id="PTHR11208">
    <property type="entry name" value="RNA-BINDING PROTEIN RELATED"/>
    <property type="match status" value="1"/>
</dbReference>
<dbReference type="OrthoDB" id="10021397at2759"/>
<dbReference type="PANTHER" id="PTHR11208:SF45">
    <property type="entry name" value="SPLICING FACTOR 1"/>
    <property type="match status" value="1"/>
</dbReference>
<dbReference type="InterPro" id="IPR047086">
    <property type="entry name" value="SF1-HH_sf"/>
</dbReference>
<dbReference type="InterPro" id="IPR012677">
    <property type="entry name" value="Nucleotide-bd_a/b_plait_sf"/>
</dbReference>
<keyword evidence="7 13" id="KW-0862">Zinc</keyword>
<evidence type="ECO:0000259" key="16">
    <source>
        <dbReference type="PROSITE" id="PS50158"/>
    </source>
</evidence>
<accession>A0A6D2ISL3</accession>
<comment type="similarity">
    <text evidence="2 13">Belongs to the BBP/SF1 family.</text>
</comment>
<dbReference type="GO" id="GO:0008270">
    <property type="term" value="F:zinc ion binding"/>
    <property type="evidence" value="ECO:0007669"/>
    <property type="project" value="UniProtKB-UniRule"/>
</dbReference>
<evidence type="ECO:0000256" key="5">
    <source>
        <dbReference type="ARBA" id="ARBA00022737"/>
    </source>
</evidence>
<evidence type="ECO:0000256" key="11">
    <source>
        <dbReference type="PROSITE-ProRule" id="PRU00047"/>
    </source>
</evidence>
<gene>
    <name evidence="17" type="ORF">MERR_LOCUS15282</name>
</gene>
<dbReference type="GO" id="GO:0005681">
    <property type="term" value="C:spliceosomal complex"/>
    <property type="evidence" value="ECO:0007669"/>
    <property type="project" value="UniProtKB-KW"/>
</dbReference>
<dbReference type="InterPro" id="IPR045071">
    <property type="entry name" value="BBP-like"/>
</dbReference>
<dbReference type="SUPFAM" id="SSF54928">
    <property type="entry name" value="RNA-binding domain, RBD"/>
    <property type="match status" value="1"/>
</dbReference>
<dbReference type="Gene3D" id="4.10.60.10">
    <property type="entry name" value="Zinc finger, CCHC-type"/>
    <property type="match status" value="1"/>
</dbReference>
<keyword evidence="6 11" id="KW-0863">Zinc-finger</keyword>
<dbReference type="FunFam" id="4.10.60.10:FF:000011">
    <property type="entry name" value="splicing factor 1"/>
    <property type="match status" value="1"/>
</dbReference>
<dbReference type="GO" id="GO:0003729">
    <property type="term" value="F:mRNA binding"/>
    <property type="evidence" value="ECO:0007669"/>
    <property type="project" value="UniProtKB-ARBA"/>
</dbReference>
<evidence type="ECO:0000256" key="3">
    <source>
        <dbReference type="ARBA" id="ARBA00022664"/>
    </source>
</evidence>
<name>A0A6D2ISL3_9BRAS</name>
<dbReference type="InterPro" id="IPR004087">
    <property type="entry name" value="KH_dom"/>
</dbReference>
<comment type="function">
    <text evidence="13">Necessary for the splicing of pre-mRNA. Has a role in the recognition of the branch site (5'-UACUAAC-3'), the pyrimidine tract and the 3'-splice site at the 3'-end of introns.</text>
</comment>
<evidence type="ECO:0000313" key="18">
    <source>
        <dbReference type="Proteomes" id="UP000467841"/>
    </source>
</evidence>
<keyword evidence="18" id="KW-1185">Reference proteome</keyword>
<dbReference type="InterPro" id="IPR032570">
    <property type="entry name" value="SF1-HH"/>
</dbReference>
<dbReference type="Gene3D" id="6.10.140.1790">
    <property type="match status" value="1"/>
</dbReference>
<dbReference type="CDD" id="cd02395">
    <property type="entry name" value="KH-I_BBP"/>
    <property type="match status" value="1"/>
</dbReference>
<evidence type="ECO:0000256" key="8">
    <source>
        <dbReference type="ARBA" id="ARBA00022884"/>
    </source>
</evidence>
<evidence type="ECO:0000256" key="4">
    <source>
        <dbReference type="ARBA" id="ARBA00022723"/>
    </source>
</evidence>
<keyword evidence="3 13" id="KW-0507">mRNA processing</keyword>
<evidence type="ECO:0000256" key="2">
    <source>
        <dbReference type="ARBA" id="ARBA00010382"/>
    </source>
</evidence>
<feature type="domain" description="CCHC-type" evidence="16">
    <location>
        <begin position="318"/>
        <end position="333"/>
    </location>
</feature>
<feature type="compositionally biased region" description="Pro residues" evidence="14">
    <location>
        <begin position="568"/>
        <end position="580"/>
    </location>
</feature>
<dbReference type="GO" id="GO:0005737">
    <property type="term" value="C:cytoplasm"/>
    <property type="evidence" value="ECO:0007669"/>
    <property type="project" value="UniProtKB-ARBA"/>
</dbReference>
<proteinExistence type="inferred from homology"/>
<feature type="region of interest" description="Disordered" evidence="14">
    <location>
        <begin position="504"/>
        <end position="543"/>
    </location>
</feature>
<feature type="region of interest" description="Disordered" evidence="14">
    <location>
        <begin position="1"/>
        <end position="99"/>
    </location>
</feature>
<dbReference type="GO" id="GO:0048024">
    <property type="term" value="P:regulation of mRNA splicing, via spliceosome"/>
    <property type="evidence" value="ECO:0007669"/>
    <property type="project" value="TreeGrafter"/>
</dbReference>
<dbReference type="InterPro" id="IPR001878">
    <property type="entry name" value="Znf_CCHC"/>
</dbReference>
<dbReference type="SMART" id="SM00360">
    <property type="entry name" value="RRM"/>
    <property type="match status" value="1"/>
</dbReference>
<feature type="region of interest" description="Disordered" evidence="14">
    <location>
        <begin position="378"/>
        <end position="417"/>
    </location>
</feature>
<dbReference type="PROSITE" id="PS50084">
    <property type="entry name" value="KH_TYPE_1"/>
    <property type="match status" value="1"/>
</dbReference>
<keyword evidence="10 13" id="KW-0539">Nucleus</keyword>
<feature type="region of interest" description="Disordered" evidence="14">
    <location>
        <begin position="135"/>
        <end position="155"/>
    </location>
</feature>
<dbReference type="Proteomes" id="UP000467841">
    <property type="component" value="Unassembled WGS sequence"/>
</dbReference>
<evidence type="ECO:0000256" key="1">
    <source>
        <dbReference type="ARBA" id="ARBA00004123"/>
    </source>
</evidence>
<evidence type="ECO:0000256" key="9">
    <source>
        <dbReference type="ARBA" id="ARBA00023187"/>
    </source>
</evidence>
<sequence>MDSVDLNASIPSSHALDQPLSSSEAVGDKDASIHLRNPQISSSSEFMRPLQSDNGISTTLSGTEKDKSSGEDETTSGKRKRRSRWDSPSKRKSRWADDEPKPVIQLPDFMNFDPEIQELNVRLLEISRILQSGLPLDDRSEGHRSPSPEPIYDNNGVRVNTREYRAKERLIREKQEIISQIINKNPAFKPPADYRPPKLQKKLFIPDKEFPGYGFVGLIIGPRGNTQKRMQKETGAKIVIRGRGSVKDGRKKDMKFDPSENEDLHVLVEAATQEALDAAVGMIEKLLQPVDEVRNEHKRQQLRELATLNGTVRDEEICRHCGEPGHRQYACPSIASTFKSDVLCKICGDGGHPTIDCPVKGTTGKKMDDEYQKFLSELGGSGPESSLKQSTTLALGSGSNPQWGNKAGLGSSPTKPSQEYDETNLYIGHLPSMLKDDDLINLFSSFGEIVKAKVIKDHESGMSRGYGFVKYADVQMANAAIQAMNGYWLDGKTLAVRIAGKPPPTQAYSPSNQLPGAYPSSQYANGGKLQNPPPPPVPSYYPYAPPHTPPGSYHPVPGQHMSPYGMYYPPPPPPPPPPPGTASQSPSSSQSFPPGVQQPPYMSYPSYYNAVPPPPPPPVPASSTDYPQSMGNKTWANSPPLPTSDHSQGLGNPPVMPTAGYSQSMGNVTWAPKPPVKRTAENPSAVGESEYDKFMAEMMM</sequence>
<dbReference type="EMBL" id="CACVBM020001063">
    <property type="protein sequence ID" value="CAA7028047.1"/>
    <property type="molecule type" value="Genomic_DNA"/>
</dbReference>
<dbReference type="PROSITE" id="PS50102">
    <property type="entry name" value="RRM"/>
    <property type="match status" value="1"/>
</dbReference>
<reference evidence="17" key="1">
    <citation type="submission" date="2020-01" db="EMBL/GenBank/DDBJ databases">
        <authorList>
            <person name="Mishra B."/>
        </authorList>
    </citation>
    <scope>NUCLEOTIDE SEQUENCE [LARGE SCALE GENOMIC DNA]</scope>
</reference>
<dbReference type="Gene3D" id="3.30.70.330">
    <property type="match status" value="1"/>
</dbReference>